<dbReference type="Pfam" id="PF00534">
    <property type="entry name" value="Glycos_transf_1"/>
    <property type="match status" value="1"/>
</dbReference>
<dbReference type="PANTHER" id="PTHR46401:SF2">
    <property type="entry name" value="GLYCOSYLTRANSFERASE WBBK-RELATED"/>
    <property type="match status" value="1"/>
</dbReference>
<keyword evidence="1" id="KW-0808">Transferase</keyword>
<evidence type="ECO:0000259" key="2">
    <source>
        <dbReference type="Pfam" id="PF00534"/>
    </source>
</evidence>
<dbReference type="STRING" id="595434.RISK_005219"/>
<comment type="caution">
    <text evidence="4">The sequence shown here is derived from an EMBL/GenBank/DDBJ whole genome shotgun (WGS) entry which is preliminary data.</text>
</comment>
<dbReference type="InterPro" id="IPR001296">
    <property type="entry name" value="Glyco_trans_1"/>
</dbReference>
<dbReference type="PANTHER" id="PTHR46401">
    <property type="entry name" value="GLYCOSYLTRANSFERASE WBBK-RELATED"/>
    <property type="match status" value="1"/>
</dbReference>
<feature type="domain" description="Glycosyltransferase subfamily 4-like N-terminal" evidence="3">
    <location>
        <begin position="109"/>
        <end position="198"/>
    </location>
</feature>
<dbReference type="Pfam" id="PF13439">
    <property type="entry name" value="Glyco_transf_4"/>
    <property type="match status" value="1"/>
</dbReference>
<dbReference type="PATRIC" id="fig|595434.4.peg.4954"/>
<dbReference type="RefSeq" id="WP_083435088.1">
    <property type="nucleotide sequence ID" value="NZ_LECT01000043.1"/>
</dbReference>
<evidence type="ECO:0000313" key="5">
    <source>
        <dbReference type="Proteomes" id="UP000036367"/>
    </source>
</evidence>
<organism evidence="4 5">
    <name type="scientific">Rhodopirellula islandica</name>
    <dbReference type="NCBI Taxonomy" id="595434"/>
    <lineage>
        <taxon>Bacteria</taxon>
        <taxon>Pseudomonadati</taxon>
        <taxon>Planctomycetota</taxon>
        <taxon>Planctomycetia</taxon>
        <taxon>Pirellulales</taxon>
        <taxon>Pirellulaceae</taxon>
        <taxon>Rhodopirellula</taxon>
    </lineage>
</organism>
<sequence>MLATRKKRVLIDARLIDGRSGGIQQVVAGIASGLRQHPEPNFEICFLCIEGHTEWILDHLPNWAKIKTVRAKDNGNVQPRRQTTRAILRSHLGHLLGPLSVRVPKEPTEAKEYSPDLVHFVHQHAFATNCKYLYTPHDFQHEHLPHYFSKRELSARRNLYRRLCRGADRVICISQSCQQDTLRYTGVELEQTALIYNGAFRRTTNLDTISQKRELERLGVRRPYIFFPAKTYPHKNHLGLLEAVSILNSRGIRFNTVFTGPQTDYFHDTIAPKIEQLGLAGQISCLGFINQDQIQALYAHAKALVFPSHFEGFGIPVVEAFHAGTPVACSRNSSLTEIAGDAAVLFDSTDNTEIADAIEKVLADDVLRSTLQKKGKEIANLFSWEQSAAKFLSLYEELLIP</sequence>
<dbReference type="InterPro" id="IPR028098">
    <property type="entry name" value="Glyco_trans_4-like_N"/>
</dbReference>
<gene>
    <name evidence="4" type="ORF">RISK_005219</name>
</gene>
<reference evidence="4" key="1">
    <citation type="submission" date="2015-05" db="EMBL/GenBank/DDBJ databases">
        <title>Permanent draft genome of Rhodopirellula islandicus K833.</title>
        <authorList>
            <person name="Kizina J."/>
            <person name="Richter M."/>
            <person name="Glockner F.O."/>
            <person name="Harder J."/>
        </authorList>
    </citation>
    <scope>NUCLEOTIDE SEQUENCE [LARGE SCALE GENOMIC DNA]</scope>
    <source>
        <strain evidence="4">K833</strain>
    </source>
</reference>
<feature type="domain" description="Glycosyl transferase family 1" evidence="2">
    <location>
        <begin position="219"/>
        <end position="377"/>
    </location>
</feature>
<evidence type="ECO:0000256" key="1">
    <source>
        <dbReference type="ARBA" id="ARBA00022679"/>
    </source>
</evidence>
<dbReference type="Proteomes" id="UP000036367">
    <property type="component" value="Unassembled WGS sequence"/>
</dbReference>
<accession>A0A0J1B8R6</accession>
<evidence type="ECO:0000259" key="3">
    <source>
        <dbReference type="Pfam" id="PF13439"/>
    </source>
</evidence>
<dbReference type="Gene3D" id="3.40.50.2000">
    <property type="entry name" value="Glycogen Phosphorylase B"/>
    <property type="match status" value="2"/>
</dbReference>
<name>A0A0J1B8R6_RHOIS</name>
<dbReference type="EMBL" id="LECT01000043">
    <property type="protein sequence ID" value="KLU02923.1"/>
    <property type="molecule type" value="Genomic_DNA"/>
</dbReference>
<dbReference type="AlphaFoldDB" id="A0A0J1B8R6"/>
<evidence type="ECO:0000313" key="4">
    <source>
        <dbReference type="EMBL" id="KLU02923.1"/>
    </source>
</evidence>
<dbReference type="GO" id="GO:0016757">
    <property type="term" value="F:glycosyltransferase activity"/>
    <property type="evidence" value="ECO:0007669"/>
    <property type="project" value="InterPro"/>
</dbReference>
<keyword evidence="5" id="KW-1185">Reference proteome</keyword>
<protein>
    <submittedName>
        <fullName evidence="4">Glycosyltransferase</fullName>
    </submittedName>
</protein>
<proteinExistence type="predicted"/>
<dbReference type="CDD" id="cd03809">
    <property type="entry name" value="GT4_MtfB-like"/>
    <property type="match status" value="1"/>
</dbReference>
<dbReference type="SUPFAM" id="SSF53756">
    <property type="entry name" value="UDP-Glycosyltransferase/glycogen phosphorylase"/>
    <property type="match status" value="1"/>
</dbReference>